<dbReference type="Gene3D" id="3.10.20.90">
    <property type="entry name" value="Phosphatidylinositol 3-kinase Catalytic Subunit, Chain A, domain 1"/>
    <property type="match status" value="1"/>
</dbReference>
<dbReference type="EMBL" id="DS113516">
    <property type="protein sequence ID" value="EAY03087.1"/>
    <property type="molecule type" value="Genomic_DNA"/>
</dbReference>
<keyword evidence="3" id="KW-1185">Reference proteome</keyword>
<sequence length="84" mass="9421">MSLEKDTEIMVHINKEGKDIQVKTRPSESSDEFMKKIANLFCVQPSEIKIRCGTQQLQAGYTVGKYGIQNGSKIEITVRTRGGM</sequence>
<dbReference type="SMR" id="A2EWB0"/>
<dbReference type="PROSITE" id="PS50053">
    <property type="entry name" value="UBIQUITIN_2"/>
    <property type="match status" value="1"/>
</dbReference>
<dbReference type="InterPro" id="IPR029071">
    <property type="entry name" value="Ubiquitin-like_domsf"/>
</dbReference>
<name>A2EWB0_TRIV3</name>
<dbReference type="InterPro" id="IPR000626">
    <property type="entry name" value="Ubiquitin-like_dom"/>
</dbReference>
<evidence type="ECO:0000313" key="2">
    <source>
        <dbReference type="EMBL" id="EAY03087.1"/>
    </source>
</evidence>
<proteinExistence type="predicted"/>
<dbReference type="Proteomes" id="UP000001542">
    <property type="component" value="Unassembled WGS sequence"/>
</dbReference>
<dbReference type="RefSeq" id="XP_001315310.1">
    <property type="nucleotide sequence ID" value="XM_001315275.1"/>
</dbReference>
<dbReference type="AlphaFoldDB" id="A2EWB0"/>
<dbReference type="KEGG" id="tva:4760928"/>
<reference evidence="2" key="1">
    <citation type="submission" date="2006-10" db="EMBL/GenBank/DDBJ databases">
        <authorList>
            <person name="Amadeo P."/>
            <person name="Zhao Q."/>
            <person name="Wortman J."/>
            <person name="Fraser-Liggett C."/>
            <person name="Carlton J."/>
        </authorList>
    </citation>
    <scope>NUCLEOTIDE SEQUENCE</scope>
    <source>
        <strain evidence="2">G3</strain>
    </source>
</reference>
<dbReference type="Pfam" id="PF00240">
    <property type="entry name" value="ubiquitin"/>
    <property type="match status" value="1"/>
</dbReference>
<evidence type="ECO:0000313" key="3">
    <source>
        <dbReference type="Proteomes" id="UP000001542"/>
    </source>
</evidence>
<dbReference type="SMART" id="SM00213">
    <property type="entry name" value="UBQ"/>
    <property type="match status" value="1"/>
</dbReference>
<dbReference type="SUPFAM" id="SSF54236">
    <property type="entry name" value="Ubiquitin-like"/>
    <property type="match status" value="1"/>
</dbReference>
<reference evidence="2" key="2">
    <citation type="journal article" date="2007" name="Science">
        <title>Draft genome sequence of the sexually transmitted pathogen Trichomonas vaginalis.</title>
        <authorList>
            <person name="Carlton J.M."/>
            <person name="Hirt R.P."/>
            <person name="Silva J.C."/>
            <person name="Delcher A.L."/>
            <person name="Schatz M."/>
            <person name="Zhao Q."/>
            <person name="Wortman J.R."/>
            <person name="Bidwell S.L."/>
            <person name="Alsmark U.C.M."/>
            <person name="Besteiro S."/>
            <person name="Sicheritz-Ponten T."/>
            <person name="Noel C.J."/>
            <person name="Dacks J.B."/>
            <person name="Foster P.G."/>
            <person name="Simillion C."/>
            <person name="Van de Peer Y."/>
            <person name="Miranda-Saavedra D."/>
            <person name="Barton G.J."/>
            <person name="Westrop G.D."/>
            <person name="Mueller S."/>
            <person name="Dessi D."/>
            <person name="Fiori P.L."/>
            <person name="Ren Q."/>
            <person name="Paulsen I."/>
            <person name="Zhang H."/>
            <person name="Bastida-Corcuera F.D."/>
            <person name="Simoes-Barbosa A."/>
            <person name="Brown M.T."/>
            <person name="Hayes R.D."/>
            <person name="Mukherjee M."/>
            <person name="Okumura C.Y."/>
            <person name="Schneider R."/>
            <person name="Smith A.J."/>
            <person name="Vanacova S."/>
            <person name="Villalvazo M."/>
            <person name="Haas B.J."/>
            <person name="Pertea M."/>
            <person name="Feldblyum T.V."/>
            <person name="Utterback T.R."/>
            <person name="Shu C.L."/>
            <person name="Osoegawa K."/>
            <person name="de Jong P.J."/>
            <person name="Hrdy I."/>
            <person name="Horvathova L."/>
            <person name="Zubacova Z."/>
            <person name="Dolezal P."/>
            <person name="Malik S.B."/>
            <person name="Logsdon J.M. Jr."/>
            <person name="Henze K."/>
            <person name="Gupta A."/>
            <person name="Wang C.C."/>
            <person name="Dunne R.L."/>
            <person name="Upcroft J.A."/>
            <person name="Upcroft P."/>
            <person name="White O."/>
            <person name="Salzberg S.L."/>
            <person name="Tang P."/>
            <person name="Chiu C.-H."/>
            <person name="Lee Y.-S."/>
            <person name="Embley T.M."/>
            <person name="Coombs G.H."/>
            <person name="Mottram J.C."/>
            <person name="Tachezy J."/>
            <person name="Fraser-Liggett C.M."/>
            <person name="Johnson P.J."/>
        </authorList>
    </citation>
    <scope>NUCLEOTIDE SEQUENCE [LARGE SCALE GENOMIC DNA]</scope>
    <source>
        <strain evidence="2">G3</strain>
    </source>
</reference>
<feature type="domain" description="Ubiquitin-like" evidence="1">
    <location>
        <begin position="7"/>
        <end position="83"/>
    </location>
</feature>
<dbReference type="VEuPathDB" id="TrichDB:TVAGG3_0916030"/>
<dbReference type="InParanoid" id="A2EWB0"/>
<dbReference type="VEuPathDB" id="TrichDB:TVAG_171850"/>
<accession>A2EWB0</accession>
<organism evidence="2 3">
    <name type="scientific">Trichomonas vaginalis (strain ATCC PRA-98 / G3)</name>
    <dbReference type="NCBI Taxonomy" id="412133"/>
    <lineage>
        <taxon>Eukaryota</taxon>
        <taxon>Metamonada</taxon>
        <taxon>Parabasalia</taxon>
        <taxon>Trichomonadida</taxon>
        <taxon>Trichomonadidae</taxon>
        <taxon>Trichomonas</taxon>
    </lineage>
</organism>
<dbReference type="CDD" id="cd17039">
    <property type="entry name" value="Ubl_ubiquitin_like"/>
    <property type="match status" value="1"/>
</dbReference>
<evidence type="ECO:0000259" key="1">
    <source>
        <dbReference type="PROSITE" id="PS50053"/>
    </source>
</evidence>
<protein>
    <submittedName>
        <fullName evidence="2">Ubiquitin family protein</fullName>
    </submittedName>
</protein>
<gene>
    <name evidence="2" type="ORF">TVAG_171850</name>
</gene>